<dbReference type="CDD" id="cd00024">
    <property type="entry name" value="CD_CSD"/>
    <property type="match status" value="1"/>
</dbReference>
<dbReference type="GeneID" id="70132299"/>
<comment type="caution">
    <text evidence="4">The sequence shown here is derived from an EMBL/GenBank/DDBJ whole genome shotgun (WGS) entry which is preliminary data.</text>
</comment>
<dbReference type="Gene3D" id="2.40.50.40">
    <property type="match status" value="1"/>
</dbReference>
<reference evidence="4" key="1">
    <citation type="journal article" date="2021" name="Nat. Commun.">
        <title>Genetic determinants of endophytism in the Arabidopsis root mycobiome.</title>
        <authorList>
            <person name="Mesny F."/>
            <person name="Miyauchi S."/>
            <person name="Thiergart T."/>
            <person name="Pickel B."/>
            <person name="Atanasova L."/>
            <person name="Karlsson M."/>
            <person name="Huettel B."/>
            <person name="Barry K.W."/>
            <person name="Haridas S."/>
            <person name="Chen C."/>
            <person name="Bauer D."/>
            <person name="Andreopoulos W."/>
            <person name="Pangilinan J."/>
            <person name="LaButti K."/>
            <person name="Riley R."/>
            <person name="Lipzen A."/>
            <person name="Clum A."/>
            <person name="Drula E."/>
            <person name="Henrissat B."/>
            <person name="Kohler A."/>
            <person name="Grigoriev I.V."/>
            <person name="Martin F.M."/>
            <person name="Hacquard S."/>
        </authorList>
    </citation>
    <scope>NUCLEOTIDE SEQUENCE</scope>
    <source>
        <strain evidence="4">MPI-SDFR-AT-0073</strain>
    </source>
</reference>
<comment type="subunit">
    <text evidence="1">Component of the NuA4 histone acetyltransferase complex.</text>
</comment>
<feature type="region of interest" description="Disordered" evidence="2">
    <location>
        <begin position="68"/>
        <end position="135"/>
    </location>
</feature>
<dbReference type="Proteomes" id="UP000758603">
    <property type="component" value="Unassembled WGS sequence"/>
</dbReference>
<feature type="region of interest" description="Disordered" evidence="2">
    <location>
        <begin position="1"/>
        <end position="52"/>
    </location>
</feature>
<feature type="compositionally biased region" description="Polar residues" evidence="2">
    <location>
        <begin position="18"/>
        <end position="34"/>
    </location>
</feature>
<feature type="compositionally biased region" description="Polar residues" evidence="2">
    <location>
        <begin position="292"/>
        <end position="308"/>
    </location>
</feature>
<gene>
    <name evidence="4" type="ORF">BKA67DRAFT_574178</name>
</gene>
<accession>A0A9P8UE46</accession>
<feature type="region of interest" description="Disordered" evidence="2">
    <location>
        <begin position="289"/>
        <end position="308"/>
    </location>
</feature>
<evidence type="ECO:0000256" key="2">
    <source>
        <dbReference type="SAM" id="MobiDB-lite"/>
    </source>
</evidence>
<proteinExistence type="predicted"/>
<evidence type="ECO:0000256" key="1">
    <source>
        <dbReference type="ARBA" id="ARBA00011353"/>
    </source>
</evidence>
<name>A0A9P8UE46_9PEZI</name>
<dbReference type="OrthoDB" id="3543857at2759"/>
<evidence type="ECO:0000313" key="4">
    <source>
        <dbReference type="EMBL" id="KAH6648257.1"/>
    </source>
</evidence>
<evidence type="ECO:0000259" key="3">
    <source>
        <dbReference type="PROSITE" id="PS50013"/>
    </source>
</evidence>
<dbReference type="PROSITE" id="PS50013">
    <property type="entry name" value="CHROMO_2"/>
    <property type="match status" value="1"/>
</dbReference>
<keyword evidence="5" id="KW-1185">Reference proteome</keyword>
<dbReference type="GO" id="GO:0006338">
    <property type="term" value="P:chromatin remodeling"/>
    <property type="evidence" value="ECO:0007669"/>
    <property type="project" value="UniProtKB-ARBA"/>
</dbReference>
<dbReference type="InterPro" id="IPR016197">
    <property type="entry name" value="Chromo-like_dom_sf"/>
</dbReference>
<evidence type="ECO:0000313" key="5">
    <source>
        <dbReference type="Proteomes" id="UP000758603"/>
    </source>
</evidence>
<dbReference type="InterPro" id="IPR000953">
    <property type="entry name" value="Chromo/chromo_shadow_dom"/>
</dbReference>
<feature type="region of interest" description="Disordered" evidence="2">
    <location>
        <begin position="260"/>
        <end position="280"/>
    </location>
</feature>
<dbReference type="InterPro" id="IPR023780">
    <property type="entry name" value="Chromo_domain"/>
</dbReference>
<dbReference type="EMBL" id="JAGPXC010000007">
    <property type="protein sequence ID" value="KAH6648257.1"/>
    <property type="molecule type" value="Genomic_DNA"/>
</dbReference>
<feature type="domain" description="Chromo" evidence="3">
    <location>
        <begin position="142"/>
        <end position="200"/>
    </location>
</feature>
<protein>
    <recommendedName>
        <fullName evidence="3">Chromo domain-containing protein</fullName>
    </recommendedName>
</protein>
<dbReference type="Pfam" id="PF00385">
    <property type="entry name" value="Chromo"/>
    <property type="match status" value="1"/>
</dbReference>
<organism evidence="4 5">
    <name type="scientific">Truncatella angustata</name>
    <dbReference type="NCBI Taxonomy" id="152316"/>
    <lineage>
        <taxon>Eukaryota</taxon>
        <taxon>Fungi</taxon>
        <taxon>Dikarya</taxon>
        <taxon>Ascomycota</taxon>
        <taxon>Pezizomycotina</taxon>
        <taxon>Sordariomycetes</taxon>
        <taxon>Xylariomycetidae</taxon>
        <taxon>Amphisphaeriales</taxon>
        <taxon>Sporocadaceae</taxon>
        <taxon>Truncatella</taxon>
    </lineage>
</organism>
<dbReference type="SUPFAM" id="SSF54160">
    <property type="entry name" value="Chromo domain-like"/>
    <property type="match status" value="1"/>
</dbReference>
<dbReference type="RefSeq" id="XP_045954764.1">
    <property type="nucleotide sequence ID" value="XM_046103407.1"/>
</dbReference>
<dbReference type="AlphaFoldDB" id="A0A9P8UE46"/>
<sequence length="308" mass="34200">MDAQGYVEVEDGVEGNAAYQQPYNQSTNAQSAGHSPSRKTDKSSRPVAATFSPQLQVHIKSLKPVLGQAASAGGFTPAARSAGRWASPSPSPFHQAAAGSQTPSVQDLARNASLKPSRKRKRKEPSEHQGPLEEPVWVVKRLEEDQIVDDHGQVQRYFKVRWAGDWPPDQNPTWEPESNLPPKLIKDYLKRNAADAKSSKMKAEELKKRPAVPLTRKYSSVAEAFEGEVEDELHHDASNYSDHVDLDMDADMEEKLLVEESERTAELAQSHPPARTNLPYFQGLRPFAEYTGSGNRYGQPKTNSDPYL</sequence>